<gene>
    <name evidence="2" type="ORF">Godav_000083</name>
</gene>
<dbReference type="AlphaFoldDB" id="A0A7J8TDT9"/>
<dbReference type="EMBL" id="JABFAC010245262">
    <property type="protein sequence ID" value="MBA0636302.1"/>
    <property type="molecule type" value="Genomic_DNA"/>
</dbReference>
<feature type="domain" description="Aminotransferase-like plant mobile" evidence="1">
    <location>
        <begin position="34"/>
        <end position="108"/>
    </location>
</feature>
<evidence type="ECO:0000313" key="2">
    <source>
        <dbReference type="EMBL" id="MBA0636302.1"/>
    </source>
</evidence>
<name>A0A7J8TDT9_GOSDV</name>
<accession>A0A7J8TDT9</accession>
<dbReference type="Proteomes" id="UP000593561">
    <property type="component" value="Unassembled WGS sequence"/>
</dbReference>
<sequence length="112" mass="12912">MRLYSLGLFSLLIREPYATIPKPGNDSTEVKRIRYARAYIIEMIGGSLMSDLSRNLIHLRWLLKLVDFRATDKLSWGFAVLATLYREMCRATPPNKAKIGSCLSLLKLYFIR</sequence>
<proteinExistence type="predicted"/>
<keyword evidence="3" id="KW-1185">Reference proteome</keyword>
<evidence type="ECO:0000313" key="3">
    <source>
        <dbReference type="Proteomes" id="UP000593561"/>
    </source>
</evidence>
<dbReference type="PANTHER" id="PTHR46033:SF8">
    <property type="entry name" value="PROTEIN MAINTENANCE OF MERISTEMS-LIKE"/>
    <property type="match status" value="1"/>
</dbReference>
<organism evidence="2 3">
    <name type="scientific">Gossypium davidsonii</name>
    <name type="common">Davidson's cotton</name>
    <name type="synonym">Gossypium klotzschianum subsp. davidsonii</name>
    <dbReference type="NCBI Taxonomy" id="34287"/>
    <lineage>
        <taxon>Eukaryota</taxon>
        <taxon>Viridiplantae</taxon>
        <taxon>Streptophyta</taxon>
        <taxon>Embryophyta</taxon>
        <taxon>Tracheophyta</taxon>
        <taxon>Spermatophyta</taxon>
        <taxon>Magnoliopsida</taxon>
        <taxon>eudicotyledons</taxon>
        <taxon>Gunneridae</taxon>
        <taxon>Pentapetalae</taxon>
        <taxon>rosids</taxon>
        <taxon>malvids</taxon>
        <taxon>Malvales</taxon>
        <taxon>Malvaceae</taxon>
        <taxon>Malvoideae</taxon>
        <taxon>Gossypium</taxon>
    </lineage>
</organism>
<dbReference type="InterPro" id="IPR019557">
    <property type="entry name" value="AminoTfrase-like_pln_mobile"/>
</dbReference>
<dbReference type="GO" id="GO:0010073">
    <property type="term" value="P:meristem maintenance"/>
    <property type="evidence" value="ECO:0007669"/>
    <property type="project" value="InterPro"/>
</dbReference>
<comment type="caution">
    <text evidence="2">The sequence shown here is derived from an EMBL/GenBank/DDBJ whole genome shotgun (WGS) entry which is preliminary data.</text>
</comment>
<dbReference type="Pfam" id="PF10536">
    <property type="entry name" value="PMD"/>
    <property type="match status" value="1"/>
</dbReference>
<protein>
    <recommendedName>
        <fullName evidence="1">Aminotransferase-like plant mobile domain-containing protein</fullName>
    </recommendedName>
</protein>
<dbReference type="InterPro" id="IPR044824">
    <property type="entry name" value="MAIN-like"/>
</dbReference>
<evidence type="ECO:0000259" key="1">
    <source>
        <dbReference type="Pfam" id="PF10536"/>
    </source>
</evidence>
<dbReference type="PANTHER" id="PTHR46033">
    <property type="entry name" value="PROTEIN MAIN-LIKE 2"/>
    <property type="match status" value="1"/>
</dbReference>
<reference evidence="2 3" key="1">
    <citation type="journal article" date="2019" name="Genome Biol. Evol.">
        <title>Insights into the evolution of the New World diploid cottons (Gossypium, subgenus Houzingenia) based on genome sequencing.</title>
        <authorList>
            <person name="Grover C.E."/>
            <person name="Arick M.A. 2nd"/>
            <person name="Thrash A."/>
            <person name="Conover J.L."/>
            <person name="Sanders W.S."/>
            <person name="Peterson D.G."/>
            <person name="Frelichowski J.E."/>
            <person name="Scheffler J.A."/>
            <person name="Scheffler B.E."/>
            <person name="Wendel J.F."/>
        </authorList>
    </citation>
    <scope>NUCLEOTIDE SEQUENCE [LARGE SCALE GENOMIC DNA]</scope>
    <source>
        <strain evidence="2">27</strain>
        <tissue evidence="2">Leaf</tissue>
    </source>
</reference>